<evidence type="ECO:0000256" key="3">
    <source>
        <dbReference type="ARBA" id="ARBA00022827"/>
    </source>
</evidence>
<gene>
    <name evidence="5" type="ORF">ISP18_17575</name>
</gene>
<name>A0ABW8IQ74_9GAMM</name>
<protein>
    <submittedName>
        <fullName evidence="5">FAD-dependent monooxygenase</fullName>
    </submittedName>
</protein>
<dbReference type="InterPro" id="IPR002938">
    <property type="entry name" value="FAD-bd"/>
</dbReference>
<dbReference type="PANTHER" id="PTHR43004">
    <property type="entry name" value="TRK SYSTEM POTASSIUM UPTAKE PROTEIN"/>
    <property type="match status" value="1"/>
</dbReference>
<dbReference type="Proteomes" id="UP001620409">
    <property type="component" value="Unassembled WGS sequence"/>
</dbReference>
<evidence type="ECO:0000313" key="5">
    <source>
        <dbReference type="EMBL" id="MFK2856421.1"/>
    </source>
</evidence>
<dbReference type="EMBL" id="JADIKI010000023">
    <property type="protein sequence ID" value="MFK2856421.1"/>
    <property type="molecule type" value="Genomic_DNA"/>
</dbReference>
<dbReference type="Gene3D" id="3.50.50.60">
    <property type="entry name" value="FAD/NAD(P)-binding domain"/>
    <property type="match status" value="1"/>
</dbReference>
<comment type="cofactor">
    <cofactor evidence="1">
        <name>FAD</name>
        <dbReference type="ChEBI" id="CHEBI:57692"/>
    </cofactor>
</comment>
<keyword evidence="3" id="KW-0274">FAD</keyword>
<dbReference type="InterPro" id="IPR050641">
    <property type="entry name" value="RIFMO-like"/>
</dbReference>
<dbReference type="PRINTS" id="PR00420">
    <property type="entry name" value="RNGMNOXGNASE"/>
</dbReference>
<evidence type="ECO:0000313" key="6">
    <source>
        <dbReference type="Proteomes" id="UP001620409"/>
    </source>
</evidence>
<reference evidence="5 6" key="1">
    <citation type="submission" date="2020-10" db="EMBL/GenBank/DDBJ databases">
        <title>Phylogeny of dyella-like bacteria.</title>
        <authorList>
            <person name="Fu J."/>
        </authorList>
    </citation>
    <scope>NUCLEOTIDE SEQUENCE [LARGE SCALE GENOMIC DNA]</scope>
    <source>
        <strain evidence="5 6">DHG40</strain>
    </source>
</reference>
<accession>A0ABW8IQ74</accession>
<dbReference type="RefSeq" id="WP_380015131.1">
    <property type="nucleotide sequence ID" value="NZ_JADIKI010000023.1"/>
</dbReference>
<keyword evidence="6" id="KW-1185">Reference proteome</keyword>
<dbReference type="Gene3D" id="3.30.70.2450">
    <property type="match status" value="1"/>
</dbReference>
<keyword evidence="5" id="KW-0560">Oxidoreductase</keyword>
<evidence type="ECO:0000256" key="2">
    <source>
        <dbReference type="ARBA" id="ARBA00022630"/>
    </source>
</evidence>
<evidence type="ECO:0000259" key="4">
    <source>
        <dbReference type="Pfam" id="PF01494"/>
    </source>
</evidence>
<keyword evidence="5" id="KW-0503">Monooxygenase</keyword>
<dbReference type="SUPFAM" id="SSF51905">
    <property type="entry name" value="FAD/NAD(P)-binding domain"/>
    <property type="match status" value="1"/>
</dbReference>
<dbReference type="InterPro" id="IPR036188">
    <property type="entry name" value="FAD/NAD-bd_sf"/>
</dbReference>
<keyword evidence="2" id="KW-0285">Flavoprotein</keyword>
<dbReference type="Pfam" id="PF01494">
    <property type="entry name" value="FAD_binding_3"/>
    <property type="match status" value="1"/>
</dbReference>
<evidence type="ECO:0000256" key="1">
    <source>
        <dbReference type="ARBA" id="ARBA00001974"/>
    </source>
</evidence>
<organism evidence="5 6">
    <name type="scientific">Dyella humi</name>
    <dbReference type="NCBI Taxonomy" id="1770547"/>
    <lineage>
        <taxon>Bacteria</taxon>
        <taxon>Pseudomonadati</taxon>
        <taxon>Pseudomonadota</taxon>
        <taxon>Gammaproteobacteria</taxon>
        <taxon>Lysobacterales</taxon>
        <taxon>Rhodanobacteraceae</taxon>
        <taxon>Dyella</taxon>
    </lineage>
</organism>
<feature type="domain" description="FAD-binding" evidence="4">
    <location>
        <begin position="3"/>
        <end position="341"/>
    </location>
</feature>
<sequence>MRSDVLIIGAGPTGLVLALWLTKMGVSVHIIDKTAAPGTTSRALAVQARTLELYRQLDLAETVVAKGHRVPAVNLWVKGEKKAQVSFGSLGSDLTPFPFLNIFPQDEHERLLIERLERMGVTVQRQTELLSFVDEGERVVARLRGPDGSEQSWETRYLAGCDGARSLVRETIGTGFPGGTYKQVFYVADVDASGPSLDGQLHIDLDEADFLAVFPLAGEGRARLIGTVRDERAEHAETLHFEDVSDRAIEHLNVTVKQVHWFSTYRVHHRVTERFRQGRAFLLGDAAHIHSPAGGQGMNTGIGDAINLAWKLAAVLAGFAPDRLLDSYEAERIVFARRLVATTDRVFTLATAEGRIADIMRTRLVPALFPAILRFENARELLFRTVSQITLNYRHGPLSEGEAGEVHGGDRLPWAATDGGDNFAGLASMAWQVHVYGNASTALREWCAGNGVPLHVFDWQPEHKAAGFARDALYLIRPDTYVALADASGAPQAVDIYLTSQGIKLSTARAISSARSDNAARTGDVDES</sequence>
<dbReference type="GO" id="GO:0004497">
    <property type="term" value="F:monooxygenase activity"/>
    <property type="evidence" value="ECO:0007669"/>
    <property type="project" value="UniProtKB-KW"/>
</dbReference>
<dbReference type="PANTHER" id="PTHR43004:SF19">
    <property type="entry name" value="BINDING MONOOXYGENASE, PUTATIVE (JCVI)-RELATED"/>
    <property type="match status" value="1"/>
</dbReference>
<proteinExistence type="predicted"/>
<comment type="caution">
    <text evidence="5">The sequence shown here is derived from an EMBL/GenBank/DDBJ whole genome shotgun (WGS) entry which is preliminary data.</text>
</comment>